<evidence type="ECO:0000313" key="1">
    <source>
        <dbReference type="EMBL" id="KAI7996358.1"/>
    </source>
</evidence>
<gene>
    <name evidence="1" type="ORF">LOK49_LG10G02825</name>
</gene>
<proteinExistence type="predicted"/>
<sequence length="448" mass="51174">MAEAILFNLASKVVEKIGSPALREVGLAWSLEDELKTLEARVLMIKAVLVDADQKQQQQQGNSNLVISLWLERLEAAFYEADNVLDEFHYEALRRKVQLMRIMNHRSIGIQKLVRIFYSCSHTLDFRFKFKMSRRIEKIRKKLEMIVDDRTKFHPIVTKDQKQTGTDHKAASTSLSSNANESEFVGRDNDRARMHEIIHDLAVFMANGECLSTANYRSGSIFERVKHVSLFDCDCSGKEGVTKSLFELENLRTILFPFQGVGAGDNQGFVNRCISKFKYLHVLDFSNSCLKVLPDSIGNLKHLRFLDLSGNANIETLPNAVCKLYNLQTLRIWNCVKIRELPKKIGNLISLRHLYLTTQQSCLPEKEIQRLTSLRSFHIIGCENLTYLPEEMQLLTALTTVTIAACPNLTSLPNTLQKLANLRNLEISKCPNLNLAGWEDFRGLRRLQ</sequence>
<keyword evidence="2" id="KW-1185">Reference proteome</keyword>
<protein>
    <submittedName>
        <fullName evidence="1">Disease resistance protein RGA4</fullName>
    </submittedName>
</protein>
<name>A0ACC0G5K4_9ERIC</name>
<dbReference type="EMBL" id="CM045767">
    <property type="protein sequence ID" value="KAI7996358.1"/>
    <property type="molecule type" value="Genomic_DNA"/>
</dbReference>
<evidence type="ECO:0000313" key="2">
    <source>
        <dbReference type="Proteomes" id="UP001060215"/>
    </source>
</evidence>
<accession>A0ACC0G5K4</accession>
<reference evidence="1 2" key="1">
    <citation type="journal article" date="2022" name="Plant J.">
        <title>Chromosome-level genome of Camellia lanceoleosa provides a valuable resource for understanding genome evolution and self-incompatibility.</title>
        <authorList>
            <person name="Gong W."/>
            <person name="Xiao S."/>
            <person name="Wang L."/>
            <person name="Liao Z."/>
            <person name="Chang Y."/>
            <person name="Mo W."/>
            <person name="Hu G."/>
            <person name="Li W."/>
            <person name="Zhao G."/>
            <person name="Zhu H."/>
            <person name="Hu X."/>
            <person name="Ji K."/>
            <person name="Xiang X."/>
            <person name="Song Q."/>
            <person name="Yuan D."/>
            <person name="Jin S."/>
            <person name="Zhang L."/>
        </authorList>
    </citation>
    <scope>NUCLEOTIDE SEQUENCE [LARGE SCALE GENOMIC DNA]</scope>
    <source>
        <strain evidence="1">SQ_2022a</strain>
    </source>
</reference>
<dbReference type="Proteomes" id="UP001060215">
    <property type="component" value="Chromosome 10"/>
</dbReference>
<comment type="caution">
    <text evidence="1">The sequence shown here is derived from an EMBL/GenBank/DDBJ whole genome shotgun (WGS) entry which is preliminary data.</text>
</comment>
<organism evidence="1 2">
    <name type="scientific">Camellia lanceoleosa</name>
    <dbReference type="NCBI Taxonomy" id="1840588"/>
    <lineage>
        <taxon>Eukaryota</taxon>
        <taxon>Viridiplantae</taxon>
        <taxon>Streptophyta</taxon>
        <taxon>Embryophyta</taxon>
        <taxon>Tracheophyta</taxon>
        <taxon>Spermatophyta</taxon>
        <taxon>Magnoliopsida</taxon>
        <taxon>eudicotyledons</taxon>
        <taxon>Gunneridae</taxon>
        <taxon>Pentapetalae</taxon>
        <taxon>asterids</taxon>
        <taxon>Ericales</taxon>
        <taxon>Theaceae</taxon>
        <taxon>Camellia</taxon>
    </lineage>
</organism>